<organism evidence="14 15">
    <name type="scientific">Littorina saxatilis</name>
    <dbReference type="NCBI Taxonomy" id="31220"/>
    <lineage>
        <taxon>Eukaryota</taxon>
        <taxon>Metazoa</taxon>
        <taxon>Spiralia</taxon>
        <taxon>Lophotrochozoa</taxon>
        <taxon>Mollusca</taxon>
        <taxon>Gastropoda</taxon>
        <taxon>Caenogastropoda</taxon>
        <taxon>Littorinimorpha</taxon>
        <taxon>Littorinoidea</taxon>
        <taxon>Littorinidae</taxon>
        <taxon>Littorina</taxon>
    </lineage>
</organism>
<keyword evidence="15" id="KW-1185">Reference proteome</keyword>
<keyword evidence="5" id="KW-0631">Potassium channel</keyword>
<keyword evidence="4 12" id="KW-0812">Transmembrane</keyword>
<reference evidence="14 15" key="1">
    <citation type="submission" date="2024-02" db="EMBL/GenBank/DDBJ databases">
        <title>Chromosome-scale genome assembly of the rough periwinkle Littorina saxatilis.</title>
        <authorList>
            <person name="De Jode A."/>
            <person name="Faria R."/>
            <person name="Formenti G."/>
            <person name="Sims Y."/>
            <person name="Smith T.P."/>
            <person name="Tracey A."/>
            <person name="Wood J.M.D."/>
            <person name="Zagrodzka Z.B."/>
            <person name="Johannesson K."/>
            <person name="Butlin R.K."/>
            <person name="Leder E.H."/>
        </authorList>
    </citation>
    <scope>NUCLEOTIDE SEQUENCE [LARGE SCALE GENOMIC DNA]</scope>
    <source>
        <strain evidence="14">Snail1</strain>
        <tissue evidence="14">Muscle</tissue>
    </source>
</reference>
<dbReference type="CDD" id="cd18317">
    <property type="entry name" value="BTB_POZ_Kv"/>
    <property type="match status" value="1"/>
</dbReference>
<dbReference type="InterPro" id="IPR005821">
    <property type="entry name" value="Ion_trans_dom"/>
</dbReference>
<feature type="transmembrane region" description="Helical" evidence="12">
    <location>
        <begin position="378"/>
        <end position="394"/>
    </location>
</feature>
<evidence type="ECO:0000313" key="15">
    <source>
        <dbReference type="Proteomes" id="UP001374579"/>
    </source>
</evidence>
<dbReference type="Proteomes" id="UP001374579">
    <property type="component" value="Unassembled WGS sequence"/>
</dbReference>
<keyword evidence="7" id="KW-0630">Potassium</keyword>
<dbReference type="FunFam" id="1.10.287.70:FF:000028">
    <property type="entry name" value="potassium voltage-gated channel subfamily D member 3"/>
    <property type="match status" value="1"/>
</dbReference>
<dbReference type="SUPFAM" id="SSF54695">
    <property type="entry name" value="POZ domain"/>
    <property type="match status" value="1"/>
</dbReference>
<dbReference type="Gene3D" id="1.10.287.70">
    <property type="match status" value="1"/>
</dbReference>
<keyword evidence="8 12" id="KW-1133">Transmembrane helix</keyword>
<dbReference type="PANTHER" id="PTHR11537:SF254">
    <property type="entry name" value="POTASSIUM VOLTAGE-GATED CHANNEL PROTEIN SHAB"/>
    <property type="match status" value="1"/>
</dbReference>
<evidence type="ECO:0000256" key="1">
    <source>
        <dbReference type="ARBA" id="ARBA00004141"/>
    </source>
</evidence>
<evidence type="ECO:0000256" key="8">
    <source>
        <dbReference type="ARBA" id="ARBA00022989"/>
    </source>
</evidence>
<sequence>MATIRTESDTKHTATVRLNVGGTIFQTTWATLKGVKGSRLCDLDTTSAEWRPEQDEYFFDRDPAVFTYILAFWRTGELHLPGYLCASAIQRELQYWGVSETLVWDCCWKHLYKEGQLQRMKRELREVFADHCPSYYEALRARFRGRRMEAVRWTLWTTLEKPDYSSASRMWFTLYISLVVLSTASLFLQTLPSLRTPIPRQLLMDSGIYDNGTGDCFFPLVSRRMRLSSPKLILLMTTRPQAWLMYVAVVCLVVFTADFVLRLAVTRDRREFCRQWLNWVDVLVMLAEWLGFISTFNCTDHTALGRIGELCRLLSYFRFFRFYRLFWKSDELRLLKLCLKNCQRELVMLIFLAVAASAGFAILVYVMEIGEPLSFQDLPLAMWWAIITLTSVGYGDVTPSSYQGRFVSGMCAISGMLLVALPVAVIATNFGEYHALYREMLALMQRQTADLNRLGTKQERKFKLGGIFVKNKVASLKKW</sequence>
<evidence type="ECO:0000256" key="5">
    <source>
        <dbReference type="ARBA" id="ARBA00022826"/>
    </source>
</evidence>
<dbReference type="PRINTS" id="PR00169">
    <property type="entry name" value="KCHANNEL"/>
</dbReference>
<dbReference type="SUPFAM" id="SSF81324">
    <property type="entry name" value="Voltage-gated potassium channels"/>
    <property type="match status" value="1"/>
</dbReference>
<dbReference type="GO" id="GO:0008076">
    <property type="term" value="C:voltage-gated potassium channel complex"/>
    <property type="evidence" value="ECO:0007669"/>
    <property type="project" value="InterPro"/>
</dbReference>
<dbReference type="Pfam" id="PF00520">
    <property type="entry name" value="Ion_trans"/>
    <property type="match status" value="1"/>
</dbReference>
<evidence type="ECO:0000256" key="11">
    <source>
        <dbReference type="ARBA" id="ARBA00023303"/>
    </source>
</evidence>
<evidence type="ECO:0000256" key="12">
    <source>
        <dbReference type="SAM" id="Phobius"/>
    </source>
</evidence>
<dbReference type="PANTHER" id="PTHR11537">
    <property type="entry name" value="VOLTAGE-GATED POTASSIUM CHANNEL"/>
    <property type="match status" value="1"/>
</dbReference>
<gene>
    <name evidence="14" type="ORF">V1264_021206</name>
</gene>
<keyword evidence="2" id="KW-0813">Transport</keyword>
<evidence type="ECO:0000256" key="9">
    <source>
        <dbReference type="ARBA" id="ARBA00023065"/>
    </source>
</evidence>
<dbReference type="InterPro" id="IPR003974">
    <property type="entry name" value="K_chnl_volt-dep_Kv3"/>
</dbReference>
<keyword evidence="9" id="KW-0406">Ion transport</keyword>
<dbReference type="AlphaFoldDB" id="A0AAN9AHM6"/>
<proteinExistence type="predicted"/>
<keyword evidence="3" id="KW-0633">Potassium transport</keyword>
<accession>A0AAN9AHM6</accession>
<keyword evidence="6" id="KW-0851">Voltage-gated channel</keyword>
<dbReference type="InterPro" id="IPR003131">
    <property type="entry name" value="T1-type_BTB"/>
</dbReference>
<comment type="caution">
    <text evidence="14">The sequence shown here is derived from an EMBL/GenBank/DDBJ whole genome shotgun (WGS) entry which is preliminary data.</text>
</comment>
<evidence type="ECO:0000256" key="6">
    <source>
        <dbReference type="ARBA" id="ARBA00022882"/>
    </source>
</evidence>
<feature type="transmembrane region" description="Helical" evidence="12">
    <location>
        <begin position="243"/>
        <end position="264"/>
    </location>
</feature>
<dbReference type="Gene3D" id="1.20.120.350">
    <property type="entry name" value="Voltage-gated potassium channels. Chain C"/>
    <property type="match status" value="1"/>
</dbReference>
<dbReference type="InterPro" id="IPR000210">
    <property type="entry name" value="BTB/POZ_dom"/>
</dbReference>
<dbReference type="PRINTS" id="PR01491">
    <property type="entry name" value="KVCHANNEL"/>
</dbReference>
<dbReference type="EMBL" id="JBAMIC010004070">
    <property type="protein sequence ID" value="KAK7087116.1"/>
    <property type="molecule type" value="Genomic_DNA"/>
</dbReference>
<evidence type="ECO:0000313" key="14">
    <source>
        <dbReference type="EMBL" id="KAK7087116.1"/>
    </source>
</evidence>
<evidence type="ECO:0000256" key="3">
    <source>
        <dbReference type="ARBA" id="ARBA00022538"/>
    </source>
</evidence>
<dbReference type="GO" id="GO:0005249">
    <property type="term" value="F:voltage-gated potassium channel activity"/>
    <property type="evidence" value="ECO:0007669"/>
    <property type="project" value="InterPro"/>
</dbReference>
<comment type="subcellular location">
    <subcellularLocation>
        <location evidence="1">Membrane</location>
        <topology evidence="1">Multi-pass membrane protein</topology>
    </subcellularLocation>
</comment>
<name>A0AAN9AHM6_9CAEN</name>
<evidence type="ECO:0000256" key="10">
    <source>
        <dbReference type="ARBA" id="ARBA00023136"/>
    </source>
</evidence>
<dbReference type="PRINTS" id="PR01498">
    <property type="entry name" value="SHAWCHANNEL"/>
</dbReference>
<dbReference type="SMART" id="SM00225">
    <property type="entry name" value="BTB"/>
    <property type="match status" value="1"/>
</dbReference>
<dbReference type="InterPro" id="IPR028325">
    <property type="entry name" value="VG_K_chnl"/>
</dbReference>
<evidence type="ECO:0000259" key="13">
    <source>
        <dbReference type="SMART" id="SM00225"/>
    </source>
</evidence>
<dbReference type="InterPro" id="IPR011333">
    <property type="entry name" value="SKP1/BTB/POZ_sf"/>
</dbReference>
<protein>
    <recommendedName>
        <fullName evidence="13">BTB domain-containing protein</fullName>
    </recommendedName>
</protein>
<feature type="transmembrane region" description="Helical" evidence="12">
    <location>
        <begin position="406"/>
        <end position="430"/>
    </location>
</feature>
<keyword evidence="10 12" id="KW-0472">Membrane</keyword>
<evidence type="ECO:0000256" key="7">
    <source>
        <dbReference type="ARBA" id="ARBA00022958"/>
    </source>
</evidence>
<keyword evidence="11" id="KW-0407">Ion channel</keyword>
<dbReference type="Gene3D" id="3.30.710.10">
    <property type="entry name" value="Potassium Channel Kv1.1, Chain A"/>
    <property type="match status" value="1"/>
</dbReference>
<feature type="transmembrane region" description="Helical" evidence="12">
    <location>
        <begin position="171"/>
        <end position="191"/>
    </location>
</feature>
<dbReference type="GO" id="GO:0001508">
    <property type="term" value="P:action potential"/>
    <property type="evidence" value="ECO:0007669"/>
    <property type="project" value="TreeGrafter"/>
</dbReference>
<evidence type="ECO:0000256" key="4">
    <source>
        <dbReference type="ARBA" id="ARBA00022692"/>
    </source>
</evidence>
<dbReference type="GO" id="GO:0051260">
    <property type="term" value="P:protein homooligomerization"/>
    <property type="evidence" value="ECO:0007669"/>
    <property type="project" value="InterPro"/>
</dbReference>
<dbReference type="Pfam" id="PF02214">
    <property type="entry name" value="BTB_2"/>
    <property type="match status" value="1"/>
</dbReference>
<dbReference type="InterPro" id="IPR027359">
    <property type="entry name" value="Volt_channel_dom_sf"/>
</dbReference>
<evidence type="ECO:0000256" key="2">
    <source>
        <dbReference type="ARBA" id="ARBA00022448"/>
    </source>
</evidence>
<feature type="domain" description="BTB" evidence="13">
    <location>
        <begin position="14"/>
        <end position="114"/>
    </location>
</feature>
<dbReference type="InterPro" id="IPR003968">
    <property type="entry name" value="K_chnl_volt-dep_Kv"/>
</dbReference>
<feature type="transmembrane region" description="Helical" evidence="12">
    <location>
        <begin position="346"/>
        <end position="366"/>
    </location>
</feature>